<comment type="caution">
    <text evidence="1">The sequence shown here is derived from an EMBL/GenBank/DDBJ whole genome shotgun (WGS) entry which is preliminary data.</text>
</comment>
<evidence type="ECO:0000313" key="1">
    <source>
        <dbReference type="EMBL" id="PNH01811.1"/>
    </source>
</evidence>
<organism evidence="1 2">
    <name type="scientific">Tetrabaena socialis</name>
    <dbReference type="NCBI Taxonomy" id="47790"/>
    <lineage>
        <taxon>Eukaryota</taxon>
        <taxon>Viridiplantae</taxon>
        <taxon>Chlorophyta</taxon>
        <taxon>core chlorophytes</taxon>
        <taxon>Chlorophyceae</taxon>
        <taxon>CS clade</taxon>
        <taxon>Chlamydomonadales</taxon>
        <taxon>Tetrabaenaceae</taxon>
        <taxon>Tetrabaena</taxon>
    </lineage>
</organism>
<sequence length="187" mass="19651">LTPALAALGLRAPRPPQALLESICQLLLGCVFDPIWRHRDLLAQPAVRHLVVALSRGQLLPAAATACVRLRQVLARPADEAGASFAWMLGSVARTFTGMCRCMKAVVEFESCEPLWAALGDAFTSQLAITHLVERFSATATAVHPSYYGWRPPPEGGGGGRGGGGGAGVAPGETYLGLCSAVEVFLE</sequence>
<dbReference type="Proteomes" id="UP000236333">
    <property type="component" value="Unassembled WGS sequence"/>
</dbReference>
<name>A0A2J7ZNF7_9CHLO</name>
<protein>
    <submittedName>
        <fullName evidence="1">Uncharacterized protein</fullName>
    </submittedName>
</protein>
<feature type="non-terminal residue" evidence="1">
    <location>
        <position position="187"/>
    </location>
</feature>
<keyword evidence="2" id="KW-1185">Reference proteome</keyword>
<dbReference type="AlphaFoldDB" id="A0A2J7ZNF7"/>
<dbReference type="OrthoDB" id="540829at2759"/>
<proteinExistence type="predicted"/>
<gene>
    <name evidence="1" type="ORF">TSOC_012267</name>
</gene>
<accession>A0A2J7ZNF7</accession>
<evidence type="ECO:0000313" key="2">
    <source>
        <dbReference type="Proteomes" id="UP000236333"/>
    </source>
</evidence>
<feature type="non-terminal residue" evidence="1">
    <location>
        <position position="1"/>
    </location>
</feature>
<reference evidence="1 2" key="1">
    <citation type="journal article" date="2017" name="Mol. Biol. Evol.">
        <title>The 4-celled Tetrabaena socialis nuclear genome reveals the essential components for genetic control of cell number at the origin of multicellularity in the volvocine lineage.</title>
        <authorList>
            <person name="Featherston J."/>
            <person name="Arakaki Y."/>
            <person name="Hanschen E.R."/>
            <person name="Ferris P.J."/>
            <person name="Michod R.E."/>
            <person name="Olson B.J.S.C."/>
            <person name="Nozaki H."/>
            <person name="Durand P.M."/>
        </authorList>
    </citation>
    <scope>NUCLEOTIDE SEQUENCE [LARGE SCALE GENOMIC DNA]</scope>
    <source>
        <strain evidence="1 2">NIES-571</strain>
    </source>
</reference>
<dbReference type="EMBL" id="PGGS01000788">
    <property type="protein sequence ID" value="PNH01811.1"/>
    <property type="molecule type" value="Genomic_DNA"/>
</dbReference>